<comment type="caution">
    <text evidence="1">The sequence shown here is derived from an EMBL/GenBank/DDBJ whole genome shotgun (WGS) entry which is preliminary data.</text>
</comment>
<gene>
    <name evidence="1" type="ORF">P5G49_16795</name>
</gene>
<evidence type="ECO:0000313" key="2">
    <source>
        <dbReference type="Proteomes" id="UP001175097"/>
    </source>
</evidence>
<name>A0ABT8JXP2_9BACL</name>
<keyword evidence="2" id="KW-1185">Reference proteome</keyword>
<sequence>MAIKGLKDLHYAVITKEDKTETVYGDWKPLGPAMAFNLVPSVSRGNLRADDGVLFSDMSKGPIAVTLNTAYLEKEVEADLLGKTIHPNGGISDNVNDDPPYVAVSGRAESARGGYEYFVVYRIKFGPADENKETKQETPNYQTPNLTGEAIPRLHDGEEKFKLWDKDPTVVDKSIFDEWFKSVIDKDWVATP</sequence>
<reference evidence="1" key="1">
    <citation type="submission" date="2023-03" db="EMBL/GenBank/DDBJ databases">
        <title>MT1 and MT2 Draft Genomes of Novel Species.</title>
        <authorList>
            <person name="Venkateswaran K."/>
        </authorList>
    </citation>
    <scope>NUCLEOTIDE SEQUENCE</scope>
    <source>
        <strain evidence="1">F6_3S_P_2</strain>
    </source>
</reference>
<protein>
    <submittedName>
        <fullName evidence="1">Phage tail protein</fullName>
    </submittedName>
</protein>
<dbReference type="RefSeq" id="WP_301245707.1">
    <property type="nucleotide sequence ID" value="NZ_JAROCC010000020.1"/>
</dbReference>
<dbReference type="EMBL" id="JAROCC010000020">
    <property type="protein sequence ID" value="MDN4609122.1"/>
    <property type="molecule type" value="Genomic_DNA"/>
</dbReference>
<organism evidence="1 2">
    <name type="scientific">Sporosarcina highlanderae</name>
    <dbReference type="NCBI Taxonomy" id="3035916"/>
    <lineage>
        <taxon>Bacteria</taxon>
        <taxon>Bacillati</taxon>
        <taxon>Bacillota</taxon>
        <taxon>Bacilli</taxon>
        <taxon>Bacillales</taxon>
        <taxon>Caryophanaceae</taxon>
        <taxon>Sporosarcina</taxon>
    </lineage>
</organism>
<evidence type="ECO:0000313" key="1">
    <source>
        <dbReference type="EMBL" id="MDN4609122.1"/>
    </source>
</evidence>
<accession>A0ABT8JXP2</accession>
<dbReference type="InterPro" id="IPR006490">
    <property type="entry name" value="Maj_tail_phi13"/>
</dbReference>
<dbReference type="Proteomes" id="UP001175097">
    <property type="component" value="Unassembled WGS sequence"/>
</dbReference>
<dbReference type="NCBIfam" id="TIGR01603">
    <property type="entry name" value="maj_tail_phi13"/>
    <property type="match status" value="1"/>
</dbReference>
<proteinExistence type="predicted"/>